<dbReference type="AlphaFoldDB" id="A0A376UAY4"/>
<sequence>MSHSVIESSSDCKILKNVVSVVLSGLFSKLEIVACLMPIFFASSLCVQPFLLANQFHCIRQLRWAIDLLKAHHVIRPQQIYPLKGILSVLSFSEIKSIWKHILIRCTG</sequence>
<reference evidence="2 3" key="1">
    <citation type="submission" date="2018-06" db="EMBL/GenBank/DDBJ databases">
        <authorList>
            <consortium name="Pathogen Informatics"/>
            <person name="Doyle S."/>
        </authorList>
    </citation>
    <scope>NUCLEOTIDE SEQUENCE [LARGE SCALE GENOMIC DNA]</scope>
    <source>
        <strain evidence="2 3">NCTC8622</strain>
    </source>
</reference>
<evidence type="ECO:0000313" key="3">
    <source>
        <dbReference type="Proteomes" id="UP000254079"/>
    </source>
</evidence>
<evidence type="ECO:0000256" key="1">
    <source>
        <dbReference type="SAM" id="Phobius"/>
    </source>
</evidence>
<keyword evidence="1" id="KW-1133">Transmembrane helix</keyword>
<evidence type="ECO:0000313" key="2">
    <source>
        <dbReference type="EMBL" id="STI86143.1"/>
    </source>
</evidence>
<keyword evidence="1" id="KW-0472">Membrane</keyword>
<protein>
    <submittedName>
        <fullName evidence="2">Uncharacterized protein</fullName>
    </submittedName>
</protein>
<dbReference type="EMBL" id="UGCP01000002">
    <property type="protein sequence ID" value="STI86143.1"/>
    <property type="molecule type" value="Genomic_DNA"/>
</dbReference>
<dbReference type="Proteomes" id="UP000254079">
    <property type="component" value="Unassembled WGS sequence"/>
</dbReference>
<gene>
    <name evidence="2" type="ORF">NCTC8622_05259</name>
</gene>
<proteinExistence type="predicted"/>
<feature type="transmembrane region" description="Helical" evidence="1">
    <location>
        <begin position="30"/>
        <end position="53"/>
    </location>
</feature>
<keyword evidence="1" id="KW-0812">Transmembrane</keyword>
<name>A0A376UAY4_ECOLX</name>
<organism evidence="2 3">
    <name type="scientific">Escherichia coli</name>
    <dbReference type="NCBI Taxonomy" id="562"/>
    <lineage>
        <taxon>Bacteria</taxon>
        <taxon>Pseudomonadati</taxon>
        <taxon>Pseudomonadota</taxon>
        <taxon>Gammaproteobacteria</taxon>
        <taxon>Enterobacterales</taxon>
        <taxon>Enterobacteriaceae</taxon>
        <taxon>Escherichia</taxon>
    </lineage>
</organism>
<accession>A0A376UAY4</accession>